<dbReference type="Proteomes" id="UP001470230">
    <property type="component" value="Unassembled WGS sequence"/>
</dbReference>
<protein>
    <recommendedName>
        <fullName evidence="6">Flagellar associated protein</fullName>
    </recommendedName>
</protein>
<feature type="coiled-coil region" evidence="2">
    <location>
        <begin position="171"/>
        <end position="275"/>
    </location>
</feature>
<dbReference type="PANTHER" id="PTHR32083:SF0">
    <property type="entry name" value="CILIA AND FLAGELLA-ASSOCIATED PROTEIN 58"/>
    <property type="match status" value="1"/>
</dbReference>
<accession>A0ABR2K2F1</accession>
<evidence type="ECO:0000256" key="2">
    <source>
        <dbReference type="SAM" id="Coils"/>
    </source>
</evidence>
<feature type="compositionally biased region" description="Polar residues" evidence="3">
    <location>
        <begin position="893"/>
        <end position="918"/>
    </location>
</feature>
<evidence type="ECO:0008006" key="6">
    <source>
        <dbReference type="Google" id="ProtNLM"/>
    </source>
</evidence>
<evidence type="ECO:0000256" key="3">
    <source>
        <dbReference type="SAM" id="MobiDB-lite"/>
    </source>
</evidence>
<feature type="coiled-coil region" evidence="2">
    <location>
        <begin position="304"/>
        <end position="352"/>
    </location>
</feature>
<dbReference type="EMBL" id="JAPFFF010000007">
    <property type="protein sequence ID" value="KAK8885295.1"/>
    <property type="molecule type" value="Genomic_DNA"/>
</dbReference>
<feature type="coiled-coil region" evidence="2">
    <location>
        <begin position="108"/>
        <end position="135"/>
    </location>
</feature>
<feature type="region of interest" description="Disordered" evidence="3">
    <location>
        <begin position="893"/>
        <end position="946"/>
    </location>
</feature>
<feature type="coiled-coil region" evidence="2">
    <location>
        <begin position="465"/>
        <end position="541"/>
    </location>
</feature>
<keyword evidence="1 2" id="KW-0175">Coiled coil</keyword>
<proteinExistence type="predicted"/>
<keyword evidence="5" id="KW-1185">Reference proteome</keyword>
<evidence type="ECO:0000313" key="5">
    <source>
        <dbReference type="Proteomes" id="UP001470230"/>
    </source>
</evidence>
<organism evidence="4 5">
    <name type="scientific">Tritrichomonas musculus</name>
    <dbReference type="NCBI Taxonomy" id="1915356"/>
    <lineage>
        <taxon>Eukaryota</taxon>
        <taxon>Metamonada</taxon>
        <taxon>Parabasalia</taxon>
        <taxon>Tritrichomonadida</taxon>
        <taxon>Tritrichomonadidae</taxon>
        <taxon>Tritrichomonas</taxon>
    </lineage>
</organism>
<gene>
    <name evidence="4" type="ORF">M9Y10_040741</name>
</gene>
<name>A0ABR2K2F1_9EUKA</name>
<comment type="caution">
    <text evidence="4">The sequence shown here is derived from an EMBL/GenBank/DDBJ whole genome shotgun (WGS) entry which is preliminary data.</text>
</comment>
<dbReference type="PANTHER" id="PTHR32083">
    <property type="entry name" value="CILIA AND FLAGELLA-ASSOCIATED PROTEIN 58-RELATED"/>
    <property type="match status" value="1"/>
</dbReference>
<sequence>MDEKDNEIDEAEKDLEKFDEMEKTFHRVVQDLISDQSFDHFREEYERLYEELLNSHKSNQMLIDRCKELNNSILANANKVSSVLTLSQNDQRTIAGLRHEFEKAWKMVELSQEKEQKSKEAIENLKAEISHLSRLVEQGGAQAFTQQASLQDISDQIAVLKKEIPVQTVQINTMKDQLSEAQTDTENLKAQIDTFTKEHDELQKNFDESKKQNTNIVSDIDKVMNDIIQTKNFIKSQQNTNQDIDDTINKQKRKIKNIEDDLHNEKLNVISANEDLQSSIGLVKQAQKTFQDRKKHTSKTNELIEKHTAEYADLERTYNGFKARLDKVEEERSQLKEELADLKSYIKEIDQERSVYRKKITECSNEIIKLITEFNTTKNNNQTTRIKIERIIKDTRNISLKYGLEVQNTAMVEDQADFISYSILAVKEDQHEFRGKVVQLNADMNTYEDRTIEAKNGQIQIREEVKTREEQIDQNTMKANELQNQIKRQVSLTETVQNERDNASRQCQIAFKENESMLEKNDILSKQIKALKEEIREKDKLCVETHYKAKTILNQVVTLTRDVTKMKDDLKEMDLKTTEIRNLMTRSQFLLTSSDLETMKQKQCLNEIKASSDVMEKMTVRHVNEKEKLITKAHLVKCQIMHTKASYTKQTELIEKLKEELINESKKTSELMGKNRHGKALRNEIIRIQKSLCEMMGKSRALEEEIEKPMYVHRWRFLDSTNPEQAQLIRMNMTLRDRLMVLISRLENLMNVKKVLKDKAAVEERHLQNSYGGQFEAEYAYYNDILKDKIKTLQRMQQQASQQGSHVANTRDQLMTVRNMVREEKFELYDTKKKVGQIRAKTSYANKKNNNNMTKPVASIIKTETKYVGGGFAVGGIQAPQQMKPALRPQTRQQATHGPNLILPQNATPRKNKSNLAVTKQMPRGWNPNRQPISPFLPTANGSDAY</sequence>
<reference evidence="4 5" key="1">
    <citation type="submission" date="2024-04" db="EMBL/GenBank/DDBJ databases">
        <title>Tritrichomonas musculus Genome.</title>
        <authorList>
            <person name="Alves-Ferreira E."/>
            <person name="Grigg M."/>
            <person name="Lorenzi H."/>
            <person name="Galac M."/>
        </authorList>
    </citation>
    <scope>NUCLEOTIDE SEQUENCE [LARGE SCALE GENOMIC DNA]</scope>
    <source>
        <strain evidence="4 5">EAF2021</strain>
    </source>
</reference>
<dbReference type="Gene3D" id="6.10.250.3110">
    <property type="match status" value="1"/>
</dbReference>
<evidence type="ECO:0000313" key="4">
    <source>
        <dbReference type="EMBL" id="KAK8885295.1"/>
    </source>
</evidence>
<evidence type="ECO:0000256" key="1">
    <source>
        <dbReference type="ARBA" id="ARBA00023054"/>
    </source>
</evidence>
<feature type="coiled-coil region" evidence="2">
    <location>
        <begin position="647"/>
        <end position="674"/>
    </location>
</feature>